<keyword evidence="2" id="KW-0732">Signal</keyword>
<name>A0A5Q2Q902_9GAMM</name>
<feature type="transmembrane region" description="Helical" evidence="1">
    <location>
        <begin position="284"/>
        <end position="304"/>
    </location>
</feature>
<feature type="chain" id="PRO_5024400632" evidence="2">
    <location>
        <begin position="27"/>
        <end position="374"/>
    </location>
</feature>
<dbReference type="OrthoDB" id="9808870at2"/>
<evidence type="ECO:0000256" key="1">
    <source>
        <dbReference type="SAM" id="Phobius"/>
    </source>
</evidence>
<feature type="transmembrane region" description="Helical" evidence="1">
    <location>
        <begin position="193"/>
        <end position="218"/>
    </location>
</feature>
<dbReference type="Pfam" id="PF13795">
    <property type="entry name" value="HupE_UreJ_2"/>
    <property type="match status" value="1"/>
</dbReference>
<dbReference type="Proteomes" id="UP000388235">
    <property type="component" value="Chromosome"/>
</dbReference>
<keyword evidence="1" id="KW-1133">Transmembrane helix</keyword>
<accession>A0A5Q2Q902</accession>
<dbReference type="KEGG" id="llp:GH975_08900"/>
<sequence>MSGVMIRALLVLCKACLLWMAVSANAHTVQPGIATLALDAARTQLSLRVNAEVIMAGVDVTQINDTDALEGDAAARYGDLRGLTDAALAERLNNDPAWLTGVRLQSPAGPLTLSLVDVAVEPQPDPELPRFTTVTLTASPASSVRLAWAPSYGELVVRERDGGYNAFLAPGEWSAMVSSGQAALSTWDVMSTYIVSGVAHIIPMGLDHILFVAGLYFFGAGRGALIAQISVFTVAHTLTLALASLAIVRISPAIVEPLIAASIVYIGVENLLRRGRTGLSRRLMLVFAFGLLHGLGFASVLSEFGLQAGAFGLSLISFNVGVEIGQLLVIAPLALLLGTWAARQDWYRAAVQVPASLAIAAVGAYWVLERTLLA</sequence>
<reference evidence="3 4" key="1">
    <citation type="submission" date="2019-11" db="EMBL/GenBank/DDBJ databases">
        <authorList>
            <person name="Khan S.A."/>
            <person name="Jeon C.O."/>
            <person name="Chun B.H."/>
        </authorList>
    </citation>
    <scope>NUCLEOTIDE SEQUENCE [LARGE SCALE GENOMIC DNA]</scope>
    <source>
        <strain evidence="3 4">IMCC 1097</strain>
    </source>
</reference>
<feature type="signal peptide" evidence="2">
    <location>
        <begin position="1"/>
        <end position="26"/>
    </location>
</feature>
<gene>
    <name evidence="3" type="ORF">GH975_08900</name>
</gene>
<organism evidence="3 4">
    <name type="scientific">Litorivicinus lipolyticus</name>
    <dbReference type="NCBI Taxonomy" id="418701"/>
    <lineage>
        <taxon>Bacteria</taxon>
        <taxon>Pseudomonadati</taxon>
        <taxon>Pseudomonadota</taxon>
        <taxon>Gammaproteobacteria</taxon>
        <taxon>Oceanospirillales</taxon>
        <taxon>Litorivicinaceae</taxon>
        <taxon>Litorivicinus</taxon>
    </lineage>
</organism>
<proteinExistence type="predicted"/>
<feature type="transmembrane region" description="Helical" evidence="1">
    <location>
        <begin position="225"/>
        <end position="248"/>
    </location>
</feature>
<keyword evidence="1" id="KW-0472">Membrane</keyword>
<feature type="transmembrane region" description="Helical" evidence="1">
    <location>
        <begin position="349"/>
        <end position="368"/>
    </location>
</feature>
<feature type="transmembrane region" description="Helical" evidence="1">
    <location>
        <begin position="254"/>
        <end position="272"/>
    </location>
</feature>
<dbReference type="InterPro" id="IPR032809">
    <property type="entry name" value="Put_HupE_UreJ"/>
</dbReference>
<keyword evidence="1" id="KW-0812">Transmembrane</keyword>
<keyword evidence="4" id="KW-1185">Reference proteome</keyword>
<dbReference type="EMBL" id="CP045871">
    <property type="protein sequence ID" value="QGG80678.1"/>
    <property type="molecule type" value="Genomic_DNA"/>
</dbReference>
<feature type="transmembrane region" description="Helical" evidence="1">
    <location>
        <begin position="324"/>
        <end position="342"/>
    </location>
</feature>
<protein>
    <submittedName>
        <fullName evidence="3">HupE/UreJ family protein</fullName>
    </submittedName>
</protein>
<evidence type="ECO:0000313" key="4">
    <source>
        <dbReference type="Proteomes" id="UP000388235"/>
    </source>
</evidence>
<evidence type="ECO:0000256" key="2">
    <source>
        <dbReference type="SAM" id="SignalP"/>
    </source>
</evidence>
<dbReference type="AlphaFoldDB" id="A0A5Q2Q902"/>
<evidence type="ECO:0000313" key="3">
    <source>
        <dbReference type="EMBL" id="QGG80678.1"/>
    </source>
</evidence>